<feature type="signal peptide" evidence="3">
    <location>
        <begin position="1"/>
        <end position="26"/>
    </location>
</feature>
<dbReference type="RefSeq" id="WP_184154548.1">
    <property type="nucleotide sequence ID" value="NZ_JACHKA010000001.1"/>
</dbReference>
<evidence type="ECO:0000313" key="6">
    <source>
        <dbReference type="Proteomes" id="UP001138540"/>
    </source>
</evidence>
<feature type="chain" id="PRO_5046186237" evidence="3">
    <location>
        <begin position="27"/>
        <end position="495"/>
    </location>
</feature>
<keyword evidence="6" id="KW-1185">Reference proteome</keyword>
<sequence>MISFSKRQLLMAGIASGALISLPGLAQDRDYVKRDKRKRTNLLLITADDIDWTALGFMNGRRDLTPNLDRLASQSHVFEQVRTVAPICMPSRQAFMSGLLPHRNGGNGFFPMHEGTPTLCSLLASEGYYCAASHKIGHMQPATSFPWHMMQEGKDRHPMVHADMTRLAIAEAQAQYKPFFINCNINDPHRPFYGSRDAEELDHGQEGPYRIPNPLGPDDVIVPANLEDLPEVRQEIAQYWNSAQRLDIAVGNILKALEESGAADDTIVLFVSDHGMPFPFAKATCYDHGIRTPVILRSPGMTSPCRLDNLASNLDILPTLLELLGIERPVNLDGHSWVPLMKGTGAVQQPFVMSYVDYVSSGWLYPSRTLQDRRYALHFTAWADGKTKLKLESMWGLTYPAMEKAAQSDARIAERVDQYVHGRLLALYDMQVDPGQRVNLVYDEAHRPIAERMKRLMLEEMERTIDPQLENYRLALRGQVPVLLQNPQRYRIAGD</sequence>
<keyword evidence="3" id="KW-0732">Signal</keyword>
<dbReference type="InterPro" id="IPR017850">
    <property type="entry name" value="Alkaline_phosphatase_core_sf"/>
</dbReference>
<accession>A0ABR6NHH3</accession>
<dbReference type="PANTHER" id="PTHR42693:SF53">
    <property type="entry name" value="ENDO-4-O-SULFATASE"/>
    <property type="match status" value="1"/>
</dbReference>
<evidence type="ECO:0000259" key="4">
    <source>
        <dbReference type="Pfam" id="PF00884"/>
    </source>
</evidence>
<dbReference type="GO" id="GO:0016250">
    <property type="term" value="F:N-sulfoglucosamine sulfohydrolase activity"/>
    <property type="evidence" value="ECO:0007669"/>
    <property type="project" value="UniProtKB-EC"/>
</dbReference>
<dbReference type="EMBL" id="JACHKA010000001">
    <property type="protein sequence ID" value="MBB5986725.1"/>
    <property type="molecule type" value="Genomic_DNA"/>
</dbReference>
<evidence type="ECO:0000313" key="5">
    <source>
        <dbReference type="EMBL" id="MBB5986725.1"/>
    </source>
</evidence>
<evidence type="ECO:0000256" key="2">
    <source>
        <dbReference type="ARBA" id="ARBA00022801"/>
    </source>
</evidence>
<comment type="caution">
    <text evidence="5">The sequence shown here is derived from an EMBL/GenBank/DDBJ whole genome shotgun (WGS) entry which is preliminary data.</text>
</comment>
<evidence type="ECO:0000256" key="3">
    <source>
        <dbReference type="SAM" id="SignalP"/>
    </source>
</evidence>
<dbReference type="SUPFAM" id="SSF53649">
    <property type="entry name" value="Alkaline phosphatase-like"/>
    <property type="match status" value="1"/>
</dbReference>
<dbReference type="Pfam" id="PF00884">
    <property type="entry name" value="Sulfatase"/>
    <property type="match status" value="1"/>
</dbReference>
<dbReference type="EC" id="3.10.1.1" evidence="5"/>
<feature type="domain" description="Sulfatase N-terminal" evidence="4">
    <location>
        <begin position="41"/>
        <end position="326"/>
    </location>
</feature>
<dbReference type="InterPro" id="IPR000917">
    <property type="entry name" value="Sulfatase_N"/>
</dbReference>
<name>A0ABR6NHH3_9SPHN</name>
<dbReference type="Gene3D" id="3.40.720.10">
    <property type="entry name" value="Alkaline Phosphatase, subunit A"/>
    <property type="match status" value="1"/>
</dbReference>
<reference evidence="5 6" key="1">
    <citation type="submission" date="2020-08" db="EMBL/GenBank/DDBJ databases">
        <title>Exploring microbial biodiversity for novel pathways involved in the catabolism of aromatic compounds derived from lignin.</title>
        <authorList>
            <person name="Elkins J."/>
        </authorList>
    </citation>
    <scope>NUCLEOTIDE SEQUENCE [LARGE SCALE GENOMIC DNA]</scope>
    <source>
        <strain evidence="5 6">B1D3A</strain>
    </source>
</reference>
<comment type="similarity">
    <text evidence="1">Belongs to the sulfatase family.</text>
</comment>
<keyword evidence="2 5" id="KW-0378">Hydrolase</keyword>
<dbReference type="PANTHER" id="PTHR42693">
    <property type="entry name" value="ARYLSULFATASE FAMILY MEMBER"/>
    <property type="match status" value="1"/>
</dbReference>
<evidence type="ECO:0000256" key="1">
    <source>
        <dbReference type="ARBA" id="ARBA00008779"/>
    </source>
</evidence>
<proteinExistence type="inferred from homology"/>
<protein>
    <submittedName>
        <fullName evidence="5">N-sulfoglucosamine sulfohydrolase</fullName>
        <ecNumber evidence="5">3.10.1.1</ecNumber>
    </submittedName>
</protein>
<dbReference type="Proteomes" id="UP001138540">
    <property type="component" value="Unassembled WGS sequence"/>
</dbReference>
<gene>
    <name evidence="5" type="ORF">HNP60_002699</name>
</gene>
<organism evidence="5 6">
    <name type="scientific">Sphingobium lignivorans</name>
    <dbReference type="NCBI Taxonomy" id="2735886"/>
    <lineage>
        <taxon>Bacteria</taxon>
        <taxon>Pseudomonadati</taxon>
        <taxon>Pseudomonadota</taxon>
        <taxon>Alphaproteobacteria</taxon>
        <taxon>Sphingomonadales</taxon>
        <taxon>Sphingomonadaceae</taxon>
        <taxon>Sphingobium</taxon>
    </lineage>
</organism>
<dbReference type="InterPro" id="IPR050738">
    <property type="entry name" value="Sulfatase"/>
</dbReference>
<dbReference type="CDD" id="cd16027">
    <property type="entry name" value="SGSH"/>
    <property type="match status" value="1"/>
</dbReference>